<feature type="compositionally biased region" description="Basic and acidic residues" evidence="5">
    <location>
        <begin position="555"/>
        <end position="570"/>
    </location>
</feature>
<feature type="compositionally biased region" description="Low complexity" evidence="5">
    <location>
        <begin position="866"/>
        <end position="879"/>
    </location>
</feature>
<feature type="compositionally biased region" description="Polar residues" evidence="5">
    <location>
        <begin position="197"/>
        <end position="216"/>
    </location>
</feature>
<feature type="region of interest" description="Disordered" evidence="5">
    <location>
        <begin position="350"/>
        <end position="624"/>
    </location>
</feature>
<protein>
    <submittedName>
        <fullName evidence="7">Zn-finger in Ran binding protein</fullName>
    </submittedName>
</protein>
<comment type="caution">
    <text evidence="7">The sequence shown here is derived from an EMBL/GenBank/DDBJ whole genome shotgun (WGS) entry which is preliminary data.</text>
</comment>
<dbReference type="SMART" id="SM00547">
    <property type="entry name" value="ZnF_RBZ"/>
    <property type="match status" value="4"/>
</dbReference>
<feature type="domain" description="RanBP2-type" evidence="6">
    <location>
        <begin position="1083"/>
        <end position="1113"/>
    </location>
</feature>
<feature type="compositionally biased region" description="Basic and acidic residues" evidence="5">
    <location>
        <begin position="793"/>
        <end position="802"/>
    </location>
</feature>
<feature type="compositionally biased region" description="Polar residues" evidence="5">
    <location>
        <begin position="108"/>
        <end position="117"/>
    </location>
</feature>
<evidence type="ECO:0000256" key="3">
    <source>
        <dbReference type="ARBA" id="ARBA00022833"/>
    </source>
</evidence>
<dbReference type="AlphaFoldDB" id="A0A8H7LT12"/>
<feature type="compositionally biased region" description="Polar residues" evidence="5">
    <location>
        <begin position="133"/>
        <end position="144"/>
    </location>
</feature>
<accession>A0A8H7LT12</accession>
<dbReference type="OrthoDB" id="79830at2759"/>
<feature type="compositionally biased region" description="Polar residues" evidence="5">
    <location>
        <begin position="297"/>
        <end position="314"/>
    </location>
</feature>
<evidence type="ECO:0000256" key="2">
    <source>
        <dbReference type="ARBA" id="ARBA00022771"/>
    </source>
</evidence>
<evidence type="ECO:0000256" key="4">
    <source>
        <dbReference type="PROSITE-ProRule" id="PRU00322"/>
    </source>
</evidence>
<feature type="compositionally biased region" description="Low complexity" evidence="5">
    <location>
        <begin position="541"/>
        <end position="551"/>
    </location>
</feature>
<organism evidence="7 8">
    <name type="scientific">Rhizoctonia solani</name>
    <dbReference type="NCBI Taxonomy" id="456999"/>
    <lineage>
        <taxon>Eukaryota</taxon>
        <taxon>Fungi</taxon>
        <taxon>Dikarya</taxon>
        <taxon>Basidiomycota</taxon>
        <taxon>Agaricomycotina</taxon>
        <taxon>Agaricomycetes</taxon>
        <taxon>Cantharellales</taxon>
        <taxon>Ceratobasidiaceae</taxon>
        <taxon>Rhizoctonia</taxon>
    </lineage>
</organism>
<evidence type="ECO:0000313" key="8">
    <source>
        <dbReference type="Proteomes" id="UP000602905"/>
    </source>
</evidence>
<keyword evidence="1" id="KW-0479">Metal-binding</keyword>
<evidence type="ECO:0000256" key="5">
    <source>
        <dbReference type="SAM" id="MobiDB-lite"/>
    </source>
</evidence>
<feature type="compositionally biased region" description="Basic residues" evidence="5">
    <location>
        <begin position="13"/>
        <end position="30"/>
    </location>
</feature>
<dbReference type="Pfam" id="PF00641">
    <property type="entry name" value="Zn_ribbon_RanBP"/>
    <property type="match status" value="4"/>
</dbReference>
<name>A0A8H7LT12_9AGAM</name>
<feature type="region of interest" description="Disordered" evidence="5">
    <location>
        <begin position="260"/>
        <end position="331"/>
    </location>
</feature>
<feature type="compositionally biased region" description="Acidic residues" evidence="5">
    <location>
        <begin position="64"/>
        <end position="86"/>
    </location>
</feature>
<feature type="compositionally biased region" description="Low complexity" evidence="5">
    <location>
        <begin position="435"/>
        <end position="449"/>
    </location>
</feature>
<evidence type="ECO:0000313" key="7">
    <source>
        <dbReference type="EMBL" id="KAF8705388.1"/>
    </source>
</evidence>
<dbReference type="Gene3D" id="4.10.1060.10">
    <property type="entry name" value="Zinc finger, RanBP2-type"/>
    <property type="match status" value="4"/>
</dbReference>
<dbReference type="EMBL" id="JACYCD010000053">
    <property type="protein sequence ID" value="KAF8705388.1"/>
    <property type="molecule type" value="Genomic_DNA"/>
</dbReference>
<feature type="non-terminal residue" evidence="7">
    <location>
        <position position="1163"/>
    </location>
</feature>
<evidence type="ECO:0000259" key="6">
    <source>
        <dbReference type="PROSITE" id="PS50199"/>
    </source>
</evidence>
<feature type="region of interest" description="Disordered" evidence="5">
    <location>
        <begin position="1"/>
        <end position="226"/>
    </location>
</feature>
<proteinExistence type="predicted"/>
<keyword evidence="2 4" id="KW-0863">Zinc-finger</keyword>
<feature type="region of interest" description="Disordered" evidence="5">
    <location>
        <begin position="774"/>
        <end position="811"/>
    </location>
</feature>
<feature type="compositionally biased region" description="Basic and acidic residues" evidence="5">
    <location>
        <begin position="492"/>
        <end position="510"/>
    </location>
</feature>
<feature type="compositionally biased region" description="Low complexity" evidence="5">
    <location>
        <begin position="610"/>
        <end position="621"/>
    </location>
</feature>
<dbReference type="PROSITE" id="PS50199">
    <property type="entry name" value="ZF_RANBP2_2"/>
    <property type="match status" value="1"/>
</dbReference>
<dbReference type="GO" id="GO:0008270">
    <property type="term" value="F:zinc ion binding"/>
    <property type="evidence" value="ECO:0007669"/>
    <property type="project" value="UniProtKB-KW"/>
</dbReference>
<reference evidence="7" key="1">
    <citation type="submission" date="2020-09" db="EMBL/GenBank/DDBJ databases">
        <title>Comparative genome analyses of four rice-infecting Rhizoctonia solani isolates reveal extensive enrichment of homogalacturonan modification genes.</title>
        <authorList>
            <person name="Lee D.-Y."/>
            <person name="Jeon J."/>
            <person name="Kim K.-T."/>
            <person name="Cheong K."/>
            <person name="Song H."/>
            <person name="Choi G."/>
            <person name="Ko J."/>
            <person name="Opiyo S.O."/>
            <person name="Zuo S."/>
            <person name="Madhav S."/>
            <person name="Lee Y.-H."/>
            <person name="Wang G.-L."/>
        </authorList>
    </citation>
    <scope>NUCLEOTIDE SEQUENCE</scope>
    <source>
        <strain evidence="7">AG1-IA WGL</strain>
    </source>
</reference>
<gene>
    <name evidence="7" type="ORF">RHS03_05275</name>
</gene>
<feature type="region of interest" description="Disordered" evidence="5">
    <location>
        <begin position="827"/>
        <end position="879"/>
    </location>
</feature>
<keyword evidence="3" id="KW-0862">Zinc</keyword>
<sequence length="1163" mass="121441">MATRRENGMGSMLRRKQRSEHSSPYKRRHAAPTNNKLQSSSSLSSFLSFISGAFRRKPERVEPESEQSEDGDTTGTDLDEQPESDPELGPRYGRRIERDNKAADSLSRLGQTLQQSAPKPKVLPPSSILPSADSGTKTSASTSHIAPPTRPRRAAQPSFATVSRTPAKRPERPIFPGGIKSFGGLSPTAEPSPPPFTSNNPLENSFAANRPPTSKFTFVAKPPSETAKTSSEILADFFASKGKAPLTAAERKHVAQLIAASDAESSKSQSPDADPYNGVPSFSFLKATFPAPERDSTSPSGSLQASESAPSIGSSVAPRKRRPINYGGVSKRSAAITKAGFTLREHQKLLEKQKATQENVAPDLSSVGDKRCVRDAEEDGGGKRRRTNDGQSAAVEEPAAKTGVAKLLNLNAQPSMPSPLRQMTKLNSPSPPRTAPRAQAPSPASPLSRNITEEVATPKATAVSTSTASPSKPASSQTSAKPKARKSLVADVMRDMLAEDKAREKQEKPVDTTVFANPYEDNSVLPAVTAPKVRKPRRQTSARPAARSSASVAKQESKPKSLIEKIEQTDVRPSAKKTKTDVDASTPGPKFTVTAATPKDTTPKARRPAPVVEEPSVPTESSEIEVIDMDEELKHKSGSNGRPALSVDVANNNGSNGSGNKANGMLGLPHRQRPSFSLHSPARPSPLREMSVPIEDEEDEIVEIPGPTNAPFTNGFHTSANVFPSTTPFSNGFPTNTSSNIFSAPVPPSAPTITPAQLPNKTQAPKIDAPLFGTSKPLAKPDTPLFSTAPKPAESKLPEPKSHGSSLFAAPKPTENKTEVLSFFKPSKPVETKPAPVAETKPAPAFAPAPAPVAEVKPTPAPVLETKPTPAPKATPSKPLSETELKASAQTVPVSELPVFTFTAPIATSTPKTTEARTAANLPISKLPVFTFGSLAPAPTTKTASFNWGAAGVKAPSASSGASWTCDVCMLSNPASATEKCTVCDAKKPGASAAPALAPVSAPSALAPAAKTASFDWGAAGMKAPTTPATGSWTCATCSLSNPASATDKCTVCEAKKPGAAPATKAASFDWGAAGMKTPATSTAGQWTCSTCSLSNPATATEKCTVCDAKKPGATPPTKTASFNWGAAGMKLPTASGAWTCSTCGLSNSDASATKCSICDASR</sequence>
<feature type="compositionally biased region" description="Low complexity" evidence="5">
    <location>
        <begin position="457"/>
        <end position="481"/>
    </location>
</feature>
<dbReference type="InterPro" id="IPR001876">
    <property type="entry name" value="Znf_RanBP2"/>
</dbReference>
<feature type="compositionally biased region" description="Low complexity" evidence="5">
    <location>
        <begin position="39"/>
        <end position="51"/>
    </location>
</feature>
<dbReference type="Proteomes" id="UP000602905">
    <property type="component" value="Unassembled WGS sequence"/>
</dbReference>
<evidence type="ECO:0000256" key="1">
    <source>
        <dbReference type="ARBA" id="ARBA00022723"/>
    </source>
</evidence>